<keyword evidence="3" id="KW-0505">Motor protein</keyword>
<evidence type="ECO:0000256" key="3">
    <source>
        <dbReference type="ARBA" id="ARBA00023175"/>
    </source>
</evidence>
<keyword evidence="2" id="KW-0963">Cytoplasm</keyword>
<evidence type="ECO:0000256" key="4">
    <source>
        <dbReference type="ARBA" id="ARBA00023212"/>
    </source>
</evidence>
<feature type="coiled-coil region" evidence="5">
    <location>
        <begin position="571"/>
        <end position="612"/>
    </location>
</feature>
<dbReference type="GO" id="GO:0090307">
    <property type="term" value="P:mitotic spindle assembly"/>
    <property type="evidence" value="ECO:0007669"/>
    <property type="project" value="TreeGrafter"/>
</dbReference>
<dbReference type="EMBL" id="BDSA01000001">
    <property type="protein sequence ID" value="GBE59553.1"/>
    <property type="molecule type" value="Genomic_DNA"/>
</dbReference>
<dbReference type="GO" id="GO:0051231">
    <property type="term" value="P:spindle elongation"/>
    <property type="evidence" value="ECO:0007669"/>
    <property type="project" value="TreeGrafter"/>
</dbReference>
<dbReference type="GO" id="GO:0008574">
    <property type="term" value="F:plus-end-directed microtubule motor activity"/>
    <property type="evidence" value="ECO:0007669"/>
    <property type="project" value="TreeGrafter"/>
</dbReference>
<dbReference type="PANTHER" id="PTHR47970">
    <property type="entry name" value="KINESIN-LIKE PROTEIN KIF11"/>
    <property type="match status" value="1"/>
</dbReference>
<organism evidence="7 8">
    <name type="scientific">Babesia ovata</name>
    <dbReference type="NCBI Taxonomy" id="189622"/>
    <lineage>
        <taxon>Eukaryota</taxon>
        <taxon>Sar</taxon>
        <taxon>Alveolata</taxon>
        <taxon>Apicomplexa</taxon>
        <taxon>Aconoidasida</taxon>
        <taxon>Piroplasmida</taxon>
        <taxon>Babesiidae</taxon>
        <taxon>Babesia</taxon>
    </lineage>
</organism>
<keyword evidence="5" id="KW-0175">Coiled coil</keyword>
<dbReference type="VEuPathDB" id="PiroplasmaDB:BOVATA_010460"/>
<feature type="coiled-coil region" evidence="5">
    <location>
        <begin position="342"/>
        <end position="369"/>
    </location>
</feature>
<keyword evidence="6" id="KW-0812">Transmembrane</keyword>
<keyword evidence="6" id="KW-1133">Transmembrane helix</keyword>
<keyword evidence="4" id="KW-0206">Cytoskeleton</keyword>
<evidence type="ECO:0000313" key="7">
    <source>
        <dbReference type="EMBL" id="GBE59553.1"/>
    </source>
</evidence>
<keyword evidence="6" id="KW-0472">Membrane</keyword>
<proteinExistence type="predicted"/>
<feature type="coiled-coil region" evidence="5">
    <location>
        <begin position="155"/>
        <end position="224"/>
    </location>
</feature>
<dbReference type="GeneID" id="39873323"/>
<protein>
    <submittedName>
        <fullName evidence="7">Extracellular matrix-binding ebh, putative</fullName>
    </submittedName>
</protein>
<evidence type="ECO:0000256" key="1">
    <source>
        <dbReference type="ARBA" id="ARBA00004245"/>
    </source>
</evidence>
<comment type="caution">
    <text evidence="7">The sequence shown here is derived from an EMBL/GenBank/DDBJ whole genome shotgun (WGS) entry which is preliminary data.</text>
</comment>
<name>A0A2H6K984_9APIC</name>
<evidence type="ECO:0000256" key="6">
    <source>
        <dbReference type="SAM" id="Phobius"/>
    </source>
</evidence>
<feature type="coiled-coil region" evidence="5">
    <location>
        <begin position="448"/>
        <end position="482"/>
    </location>
</feature>
<keyword evidence="8" id="KW-1185">Reference proteome</keyword>
<reference evidence="7 8" key="1">
    <citation type="journal article" date="2017" name="BMC Genomics">
        <title>Whole-genome assembly of Babesia ovata and comparative genomics between closely related pathogens.</title>
        <authorList>
            <person name="Yamagishi J."/>
            <person name="Asada M."/>
            <person name="Hakimi H."/>
            <person name="Tanaka T.Q."/>
            <person name="Sugimoto C."/>
            <person name="Kawazu S."/>
        </authorList>
    </citation>
    <scope>NUCLEOTIDE SEQUENCE [LARGE SCALE GENOMIC DNA]</scope>
    <source>
        <strain evidence="7 8">Miyake</strain>
    </source>
</reference>
<dbReference type="GO" id="GO:0072686">
    <property type="term" value="C:mitotic spindle"/>
    <property type="evidence" value="ECO:0007669"/>
    <property type="project" value="TreeGrafter"/>
</dbReference>
<gene>
    <name evidence="7" type="ORF">BOVATA_010460</name>
</gene>
<sequence length="2290" mass="255448">MAPKALTDCPENLREAIDWLIQVKHGGGIQTLAEALGYKPPGTYDGSGIVYGSASRLCDAVVSFLHRVISDVRDNQPYVVGRVLLGGLISELEKARWSGHHGFKAVLPKVASGLGEYNRKVKDSNDRVKRPISELLDHVNPDGELLKRVNGLQVESVTEEEVKKAERLVEECRKRADAFYNDMNKVASTTSAIKDLNPTLRDRVMSAKKHMAQERKRLRNLTRKERDNVEAITKIISKALRELENSVSNKISEQIDALVEKLKGMVEKIRAKLVDIYLELGKYVDELEAWITEAKKFIEFAEQNVKKILDEVTVKESGAKPERWKKIEENVNNINNGLDMQIKALQAWINNAEETRGKAEKRAKEAFDILSYYKDYKTREKTELAENIQKILDAKEQIVKVHEGLKDADKDLETWKNAAGGLLGNVIGATKGVKDKLTPAEKNPEHEIAKKFNEITKAKNNIEKANKTLSNHLGSLKEWKQEVSTVLQEAINRATDVHDALRDTDITNPLGKEINNIEERNKEIQDANDLLGKEVHNLGNWKSAAGKVIGKVNEKCGAILGKVHHNSGVLKTEIGENANKLKEKAENLLTAYQAAHQNVSQLEQQVKAAVSQLEEGMKMDLVDLQQSIVGEMKGHVGEMIKQIQGQVTKIKGEAGTGNGTGGKGLEGIASGLVGSYASGFTTFGRIVNGWAEGMLGNNEKGDKEKKVKEWLQKYVDEKGGSGIDVVRLLNGSIRRFSWSRQIIKQIREQLQHEIDNEAQGHVISGMEKANGKVEATVQAVKKACETFVKGIDQKLKDPGFKQLAENIYQGILSEGGWKSYGSHLDNKKAIEPATEAALIGLSATASQVAGEIQSILLDKRVGNYDPGNSKSIAEELDSVVEETKALHGNLGAAHQQTVDGIPPLPVAQGTNNDLAKQVDKIKEKVNQHIPEQAQMANQFSTVMQKYHEAKGETGRGGHKYHELTTKLIPGAMQPFKTEAKLTDPGQVAGQKGEVQEYFNKIMHELQAVAHLVDKDKQAWPPALSDQEPSDKDGIRQRLENLTKMLKNVDKYDIKYMSFIDGLNVISVKGLEKIREDIETLQLVAFTNQPIEIHTAVQEIKDQLEKLRDDLKATSGKKDDVINRLNDLKNNGLGDQANSWNGRNGLMKIHENIETLQLVAFTNEPIEIQHAVTAMTQELQELQKDLDNNVTNKLQTLQKFGLENGGYDWYGNHNAKGFETIKEGIEKHNKTLKTQNDIINSSMQVVRRQLALVGVKLQHAVSDDDVLDPLRLLRKMIGKDTPFDGNLQAIHKALDGVHTLVPRVNAQLTELCEAVKIPGLSVKEALERLSTLIEYDYVVINGGEQHGLNETKNELKRLRAYLLSGPIEACEQFLRDADAAGRLAKQRIRGHLHQQIQLAEDAMIAQANANYVSSVKQMLQQYASKVNGELGKLPAEIDRDLQIGFKGFVKQIPGDNNGNINLLRETANLRDLSYRFNVFCGRLRMYLEAEIKREHLEQMSQRNPVPRGPETLYTNQLAEIYTALNDLLGHLIRRKRYDHELPGKLDKLTDAVNALRPQGFTKPNSPLLDGIGEGLRAFVGELRNVYISTYDGALDECVLFHAAKKTHTPEAAKCAMILLTITDIIFRGINRLRMGCADGWVHHNINAYNPLGQFLARCGFVVASDGLIHAELRNENACNGAEICGLIHGALEPLDALHDMLKYYLRVCHLHIPPEPRYPCTVRDVLAWLAGLPHTAVYKRVPAHCHNLLRDRNNNSDDVLNHILSTGLHFSLVDTTVLAYDLLVTICGNGRGFDHADYKYACNFWDNSRGFHYPSDVAELLDILASLCIRVLRALNFLRARCRYDASMGHGWSECRYGRNVPAANWQCNDHSNIESNCRPNCQPKTHLQAHLMDQLPGLLPHKLTSVGCDYECPTCPTASPGQQCVTPMGFWDLPRAGSRTGTGRDIFAVLTALCSNAESPLPSLLRCLSSINPCPPQSLGDMFAFFCNLAQCRQSGKYVDNSGFTTNLNANVIPSVSLNLCPRTQAVRLTSALTALYHSPADHAAAAQADADTNTDTNTDTHSDLSSLTVRAQCSDSLTCAPYLQPLSFHACHTFPERHSHLYLSWVVHLAWHFWQLLRELLDQFQNIDCRASGCAECPCNPGQHGVEFNCKCGALVSCGGVMPTLFHHGFTFGNARTLYQTSRKYCRHFHTQLQNVLHSNHFTELFRQIDEFLYCIRLPFLSAIAALWLIAALYILIVLLYRMDVLRIRSHLLTSKASHLIDVKALLTHGRKMLSLYHDVDYFDDEPFD</sequence>
<feature type="coiled-coil region" evidence="5">
    <location>
        <begin position="1096"/>
        <end position="1130"/>
    </location>
</feature>
<feature type="transmembrane region" description="Helical" evidence="6">
    <location>
        <begin position="2219"/>
        <end position="2242"/>
    </location>
</feature>
<dbReference type="Proteomes" id="UP000236319">
    <property type="component" value="Unassembled WGS sequence"/>
</dbReference>
<dbReference type="InterPro" id="IPR047149">
    <property type="entry name" value="KIF11-like"/>
</dbReference>
<evidence type="ECO:0000256" key="2">
    <source>
        <dbReference type="ARBA" id="ARBA00022490"/>
    </source>
</evidence>
<dbReference type="SUPFAM" id="SSF58113">
    <property type="entry name" value="Apolipoprotein A-I"/>
    <property type="match status" value="1"/>
</dbReference>
<dbReference type="PANTHER" id="PTHR47970:SF12">
    <property type="entry name" value="KINESIN FAMILY MEMBER 11"/>
    <property type="match status" value="1"/>
</dbReference>
<evidence type="ECO:0000313" key="8">
    <source>
        <dbReference type="Proteomes" id="UP000236319"/>
    </source>
</evidence>
<accession>A0A2H6K984</accession>
<comment type="subcellular location">
    <subcellularLocation>
        <location evidence="1">Cytoplasm</location>
        <location evidence="1">Cytoskeleton</location>
    </subcellularLocation>
</comment>
<dbReference type="Gene3D" id="1.20.120.20">
    <property type="entry name" value="Apolipoprotein"/>
    <property type="match status" value="1"/>
</dbReference>
<dbReference type="GO" id="GO:0005876">
    <property type="term" value="C:spindle microtubule"/>
    <property type="evidence" value="ECO:0007669"/>
    <property type="project" value="TreeGrafter"/>
</dbReference>
<dbReference type="RefSeq" id="XP_028865796.1">
    <property type="nucleotide sequence ID" value="XM_029009963.1"/>
</dbReference>
<evidence type="ECO:0000256" key="5">
    <source>
        <dbReference type="SAM" id="Coils"/>
    </source>
</evidence>